<sequence>MKKNRAESLYNKQNNIEFEAAQSLILDEQILELEKQLGLQRKKEADIHKRVHIMNGSLIVLLCLGAIGSYFSEQILLGVILLAVAVLFGGFQVSL</sequence>
<comment type="caution">
    <text evidence="2">The sequence shown here is derived from an EMBL/GenBank/DDBJ whole genome shotgun (WGS) entry which is preliminary data.</text>
</comment>
<organism evidence="2 3">
    <name type="scientific">Peribacillus frigoritolerans</name>
    <dbReference type="NCBI Taxonomy" id="450367"/>
    <lineage>
        <taxon>Bacteria</taxon>
        <taxon>Bacillati</taxon>
        <taxon>Bacillota</taxon>
        <taxon>Bacilli</taxon>
        <taxon>Bacillales</taxon>
        <taxon>Bacillaceae</taxon>
        <taxon>Peribacillus</taxon>
    </lineage>
</organism>
<keyword evidence="1" id="KW-1133">Transmembrane helix</keyword>
<evidence type="ECO:0000256" key="1">
    <source>
        <dbReference type="SAM" id="Phobius"/>
    </source>
</evidence>
<dbReference type="EMBL" id="JAGTPW010000046">
    <property type="protein sequence ID" value="MBR8645661.1"/>
    <property type="molecule type" value="Genomic_DNA"/>
</dbReference>
<proteinExistence type="predicted"/>
<name>A0A941J8F4_9BACI</name>
<dbReference type="AlphaFoldDB" id="A0A941J8F4"/>
<keyword evidence="1" id="KW-0472">Membrane</keyword>
<feature type="transmembrane region" description="Helical" evidence="1">
    <location>
        <begin position="75"/>
        <end position="93"/>
    </location>
</feature>
<evidence type="ECO:0000313" key="3">
    <source>
        <dbReference type="Proteomes" id="UP000680045"/>
    </source>
</evidence>
<protein>
    <submittedName>
        <fullName evidence="2">Uncharacterized protein</fullName>
    </submittedName>
</protein>
<feature type="transmembrane region" description="Helical" evidence="1">
    <location>
        <begin position="51"/>
        <end position="69"/>
    </location>
</feature>
<keyword evidence="1" id="KW-0812">Transmembrane</keyword>
<reference evidence="2" key="1">
    <citation type="submission" date="2021-04" db="EMBL/GenBank/DDBJ databases">
        <title>Whole genome sequencing of Enterococci isolates from hospitalized patients.</title>
        <authorList>
            <person name="Ogoti B.M."/>
            <person name="Onyambu F.G."/>
        </authorList>
    </citation>
    <scope>NUCLEOTIDE SEQUENCE</scope>
    <source>
        <strain evidence="2">242</strain>
    </source>
</reference>
<dbReference type="Proteomes" id="UP000680045">
    <property type="component" value="Unassembled WGS sequence"/>
</dbReference>
<accession>A0A941J8F4</accession>
<evidence type="ECO:0000313" key="2">
    <source>
        <dbReference type="EMBL" id="MBR8645661.1"/>
    </source>
</evidence>
<gene>
    <name evidence="2" type="ORF">KEH51_21575</name>
</gene>